<evidence type="ECO:0000313" key="2">
    <source>
        <dbReference type="EMBL" id="ANZ42169.1"/>
    </source>
</evidence>
<dbReference type="Proteomes" id="UP000093053">
    <property type="component" value="Chromosome"/>
</dbReference>
<keyword evidence="3" id="KW-1185">Reference proteome</keyword>
<organism evidence="2 3">
    <name type="scientific">Lentzea guizhouensis</name>
    <dbReference type="NCBI Taxonomy" id="1586287"/>
    <lineage>
        <taxon>Bacteria</taxon>
        <taxon>Bacillati</taxon>
        <taxon>Actinomycetota</taxon>
        <taxon>Actinomycetes</taxon>
        <taxon>Pseudonocardiales</taxon>
        <taxon>Pseudonocardiaceae</taxon>
        <taxon>Lentzea</taxon>
    </lineage>
</organism>
<evidence type="ECO:0000313" key="3">
    <source>
        <dbReference type="Proteomes" id="UP000093053"/>
    </source>
</evidence>
<keyword evidence="1" id="KW-0812">Transmembrane</keyword>
<keyword evidence="1" id="KW-1133">Transmembrane helix</keyword>
<protein>
    <recommendedName>
        <fullName evidence="4">Oxidoreductase</fullName>
    </recommendedName>
</protein>
<dbReference type="EMBL" id="CP016793">
    <property type="protein sequence ID" value="ANZ42169.1"/>
    <property type="molecule type" value="Genomic_DNA"/>
</dbReference>
<accession>A0A1B2HWQ3</accession>
<proteinExistence type="predicted"/>
<keyword evidence="1" id="KW-0472">Membrane</keyword>
<reference evidence="2 3" key="1">
    <citation type="submission" date="2016-07" db="EMBL/GenBank/DDBJ databases">
        <title>Complete genome sequence of the Lentzea guizhouensis DHS C013.</title>
        <authorList>
            <person name="Cao C."/>
        </authorList>
    </citation>
    <scope>NUCLEOTIDE SEQUENCE [LARGE SCALE GENOMIC DNA]</scope>
    <source>
        <strain evidence="2 3">DHS C013</strain>
    </source>
</reference>
<dbReference type="AlphaFoldDB" id="A0A1B2HWQ3"/>
<name>A0A1B2HWQ3_9PSEU</name>
<evidence type="ECO:0008006" key="4">
    <source>
        <dbReference type="Google" id="ProtNLM"/>
    </source>
</evidence>
<dbReference type="OrthoDB" id="5194370at2"/>
<sequence length="413" mass="43853">MEIAGDEVEASEIRRLVVEADQLDPAGLRVSGARIVGQLDLSDVVAKRPLVLRDCVSELPVVLDRAQFTVLDLRGLVAPSVSGVRITIEHDVSLSGAKLTAPSQEIALDLRGLRVGGSVYLNEGFSAVGSVVLSSGRIGAVLDCRGSRVRSTGRGAALQGVDLQVGDAAFLSHGFTAVGEGEHAAVRMRGARIDGQLILREGRLVGPRALDLRHARVGKDLLMPFAGIEGAVQLDGLVYEGLPRDATVDEWLTLLATRTPDYSTQPWVQLAAAHSAAGNERDARRIRVAQQRDLRRRGRLSRWGRTWHLVTAITVGHGYRPALALVWLAGVLAVSVAVVLLSGAVRCSTVEQVGYALNVATPLVKVDAARCTVDSGSAAGQAVLASTWLLQVLAWAFATLFVAGFTGLVRRNA</sequence>
<dbReference type="STRING" id="1586287.BBK82_45810"/>
<gene>
    <name evidence="2" type="ORF">BBK82_45810</name>
</gene>
<evidence type="ECO:0000256" key="1">
    <source>
        <dbReference type="SAM" id="Phobius"/>
    </source>
</evidence>
<dbReference type="RefSeq" id="WP_065920503.1">
    <property type="nucleotide sequence ID" value="NZ_CP016793.1"/>
</dbReference>
<dbReference type="KEGG" id="led:BBK82_45810"/>
<feature type="transmembrane region" description="Helical" evidence="1">
    <location>
        <begin position="388"/>
        <end position="409"/>
    </location>
</feature>
<feature type="transmembrane region" description="Helical" evidence="1">
    <location>
        <begin position="322"/>
        <end position="345"/>
    </location>
</feature>